<dbReference type="PROSITE" id="PS50297">
    <property type="entry name" value="ANK_REP_REGION"/>
    <property type="match status" value="4"/>
</dbReference>
<dbReference type="Pfam" id="PF00023">
    <property type="entry name" value="Ank"/>
    <property type="match status" value="1"/>
</dbReference>
<evidence type="ECO:0000256" key="2">
    <source>
        <dbReference type="ARBA" id="ARBA00023043"/>
    </source>
</evidence>
<reference evidence="4 5" key="1">
    <citation type="submission" date="2014-03" db="EMBL/GenBank/DDBJ databases">
        <title>Draft genome of the hookworm Oesophagostomum dentatum.</title>
        <authorList>
            <person name="Mitreva M."/>
        </authorList>
    </citation>
    <scope>NUCLEOTIDE SEQUENCE [LARGE SCALE GENOMIC DNA]</scope>
    <source>
        <strain evidence="4 5">OD-Hann</strain>
    </source>
</reference>
<organism evidence="4 5">
    <name type="scientific">Oesophagostomum dentatum</name>
    <name type="common">Nodular worm</name>
    <dbReference type="NCBI Taxonomy" id="61180"/>
    <lineage>
        <taxon>Eukaryota</taxon>
        <taxon>Metazoa</taxon>
        <taxon>Ecdysozoa</taxon>
        <taxon>Nematoda</taxon>
        <taxon>Chromadorea</taxon>
        <taxon>Rhabditida</taxon>
        <taxon>Rhabditina</taxon>
        <taxon>Rhabditomorpha</taxon>
        <taxon>Strongyloidea</taxon>
        <taxon>Strongylidae</taxon>
        <taxon>Oesophagostomum</taxon>
    </lineage>
</organism>
<feature type="repeat" description="ANK" evidence="3">
    <location>
        <begin position="1"/>
        <end position="23"/>
    </location>
</feature>
<dbReference type="PROSITE" id="PS50088">
    <property type="entry name" value="ANK_REPEAT"/>
    <property type="match status" value="4"/>
</dbReference>
<protein>
    <submittedName>
        <fullName evidence="4">Ankyrin repeat protein</fullName>
    </submittedName>
</protein>
<dbReference type="InterPro" id="IPR036770">
    <property type="entry name" value="Ankyrin_rpt-contain_sf"/>
</dbReference>
<sequence>MGWTPLMIAASAGRVEVVRYLLSLPERFLHTCGEHLVVMPVQVDVNHRNTNRQTALHYAASKTTLKASHFLFLQITHLLLEAGADVNAADRFGATPLHRAASQGHDKIVHMLLGCPKIYIDAKNSEGSTPLILACEEGREDAAIALARKGASLTLKNKEEKCALDVVKTSDLRAKLRHAEEQAQAMQH</sequence>
<accession>A0A0B1T107</accession>
<dbReference type="PRINTS" id="PR01415">
    <property type="entry name" value="ANKYRIN"/>
</dbReference>
<feature type="repeat" description="ANK" evidence="3">
    <location>
        <begin position="126"/>
        <end position="158"/>
    </location>
</feature>
<evidence type="ECO:0000256" key="1">
    <source>
        <dbReference type="ARBA" id="ARBA00022737"/>
    </source>
</evidence>
<dbReference type="OrthoDB" id="1577640at2759"/>
<dbReference type="EMBL" id="KN554194">
    <property type="protein sequence ID" value="KHJ89457.1"/>
    <property type="molecule type" value="Genomic_DNA"/>
</dbReference>
<feature type="repeat" description="ANK" evidence="3">
    <location>
        <begin position="51"/>
        <end position="91"/>
    </location>
</feature>
<evidence type="ECO:0000313" key="5">
    <source>
        <dbReference type="Proteomes" id="UP000053660"/>
    </source>
</evidence>
<dbReference type="SUPFAM" id="SSF48403">
    <property type="entry name" value="Ankyrin repeat"/>
    <property type="match status" value="1"/>
</dbReference>
<dbReference type="AlphaFoldDB" id="A0A0B1T107"/>
<proteinExistence type="predicted"/>
<gene>
    <name evidence="4" type="ORF">OESDEN_10717</name>
</gene>
<evidence type="ECO:0000313" key="4">
    <source>
        <dbReference type="EMBL" id="KHJ89457.1"/>
    </source>
</evidence>
<dbReference type="PANTHER" id="PTHR24171">
    <property type="entry name" value="ANKYRIN REPEAT DOMAIN-CONTAINING PROTEIN 39-RELATED"/>
    <property type="match status" value="1"/>
</dbReference>
<keyword evidence="1" id="KW-0677">Repeat</keyword>
<dbReference type="Pfam" id="PF12796">
    <property type="entry name" value="Ank_2"/>
    <property type="match status" value="1"/>
</dbReference>
<dbReference type="Proteomes" id="UP000053660">
    <property type="component" value="Unassembled WGS sequence"/>
</dbReference>
<feature type="repeat" description="ANK" evidence="3">
    <location>
        <begin position="92"/>
        <end position="113"/>
    </location>
</feature>
<name>A0A0B1T107_OESDE</name>
<evidence type="ECO:0000256" key="3">
    <source>
        <dbReference type="PROSITE-ProRule" id="PRU00023"/>
    </source>
</evidence>
<keyword evidence="2 3" id="KW-0040">ANK repeat</keyword>
<keyword evidence="5" id="KW-1185">Reference proteome</keyword>
<dbReference type="SMART" id="SM00248">
    <property type="entry name" value="ANK"/>
    <property type="match status" value="4"/>
</dbReference>
<dbReference type="Gene3D" id="1.25.40.20">
    <property type="entry name" value="Ankyrin repeat-containing domain"/>
    <property type="match status" value="1"/>
</dbReference>
<dbReference type="InterPro" id="IPR002110">
    <property type="entry name" value="Ankyrin_rpt"/>
</dbReference>